<accession>N6UST6</accession>
<comment type="caution">
    <text evidence="1">The sequence shown here is derived from an EMBL/GenBank/DDBJ whole genome shotgun (WGS) entry which is preliminary data.</text>
</comment>
<dbReference type="Proteomes" id="UP000014026">
    <property type="component" value="Unassembled WGS sequence"/>
</dbReference>
<evidence type="ECO:0000313" key="1">
    <source>
        <dbReference type="EMBL" id="ENN93188.1"/>
    </source>
</evidence>
<evidence type="ECO:0000313" key="2">
    <source>
        <dbReference type="Proteomes" id="UP000014026"/>
    </source>
</evidence>
<protein>
    <submittedName>
        <fullName evidence="1">Putative phage related protein</fullName>
    </submittedName>
</protein>
<reference evidence="1 2" key="1">
    <citation type="journal article" date="2013" name="PLoS Genet.">
        <title>A gene transfer agent and a dynamic repertoire of secretion systems hold the keys to the explosive radiation of the emerging pathogen Bartonella.</title>
        <authorList>
            <person name="Guy L."/>
            <person name="Nystedt B."/>
            <person name="Toft C."/>
            <person name="Zaremba-Niedzwiedzka K."/>
            <person name="Berglund E.C."/>
            <person name="Granberg F."/>
            <person name="Naslund K."/>
            <person name="Eriksson A.S."/>
            <person name="Andersson S.G."/>
        </authorList>
    </citation>
    <scope>NUCLEOTIDE SEQUENCE [LARGE SCALE GENOMIC DNA]</scope>
    <source>
        <strain evidence="2">m02</strain>
    </source>
</reference>
<organism evidence="1 2">
    <name type="scientific">Bartonella bovis m02</name>
    <dbReference type="NCBI Taxonomy" id="1094492"/>
    <lineage>
        <taxon>Bacteria</taxon>
        <taxon>Pseudomonadati</taxon>
        <taxon>Pseudomonadota</taxon>
        <taxon>Alphaproteobacteria</taxon>
        <taxon>Hyphomicrobiales</taxon>
        <taxon>Bartonellaceae</taxon>
        <taxon>Bartonella</taxon>
    </lineage>
</organism>
<dbReference type="EMBL" id="AGWB01000003">
    <property type="protein sequence ID" value="ENN93188.1"/>
    <property type="molecule type" value="Genomic_DNA"/>
</dbReference>
<gene>
    <name evidence="1" type="ORF">m02_01920</name>
</gene>
<dbReference type="InterPro" id="IPR019289">
    <property type="entry name" value="Phage_tail_E/E"/>
</dbReference>
<dbReference type="AlphaFoldDB" id="N6UST6"/>
<dbReference type="RefSeq" id="WP_010702016.1">
    <property type="nucleotide sequence ID" value="NZ_KB915625.1"/>
</dbReference>
<dbReference type="HOGENOM" id="CLU_161312_1_1_5"/>
<sequence>MTTQSNVTYQLLFPITSEGKEYTEITLRRIKTKDIKAIDKKEGTDQVIAMITRLSGWSYDAVGELDVRDMASIGEILEGFTKRLTS</sequence>
<dbReference type="PATRIC" id="fig|1094492.3.peg.205"/>
<dbReference type="Pfam" id="PF10109">
    <property type="entry name" value="Phage_TAC_7"/>
    <property type="match status" value="1"/>
</dbReference>
<name>N6UST6_9HYPH</name>
<dbReference type="STRING" id="1094492.m02_01920"/>
<proteinExistence type="predicted"/>